<keyword evidence="4" id="KW-1133">Transmembrane helix</keyword>
<keyword evidence="8" id="KW-1185">Reference proteome</keyword>
<keyword evidence="5" id="KW-0472">Membrane</keyword>
<evidence type="ECO:0008006" key="9">
    <source>
        <dbReference type="Google" id="ProtNLM"/>
    </source>
</evidence>
<organism evidence="7 8">
    <name type="scientific">Halocaridina rubra</name>
    <name type="common">Hawaiian red shrimp</name>
    <dbReference type="NCBI Taxonomy" id="373956"/>
    <lineage>
        <taxon>Eukaryota</taxon>
        <taxon>Metazoa</taxon>
        <taxon>Ecdysozoa</taxon>
        <taxon>Arthropoda</taxon>
        <taxon>Crustacea</taxon>
        <taxon>Multicrustacea</taxon>
        <taxon>Malacostraca</taxon>
        <taxon>Eumalacostraca</taxon>
        <taxon>Eucarida</taxon>
        <taxon>Decapoda</taxon>
        <taxon>Pleocyemata</taxon>
        <taxon>Caridea</taxon>
        <taxon>Atyoidea</taxon>
        <taxon>Atyidae</taxon>
        <taxon>Halocaridina</taxon>
    </lineage>
</organism>
<accession>A0AAN9A7L3</accession>
<evidence type="ECO:0000256" key="3">
    <source>
        <dbReference type="ARBA" id="ARBA00022692"/>
    </source>
</evidence>
<dbReference type="GO" id="GO:0005739">
    <property type="term" value="C:mitochondrion"/>
    <property type="evidence" value="ECO:0007669"/>
    <property type="project" value="TreeGrafter"/>
</dbReference>
<evidence type="ECO:0000256" key="5">
    <source>
        <dbReference type="ARBA" id="ARBA00023136"/>
    </source>
</evidence>
<comment type="caution">
    <text evidence="7">The sequence shown here is derived from an EMBL/GenBank/DDBJ whole genome shotgun (WGS) entry which is preliminary data.</text>
</comment>
<gene>
    <name evidence="7" type="ORF">SK128_011140</name>
</gene>
<dbReference type="EMBL" id="JAXCGZ010011348">
    <property type="protein sequence ID" value="KAK7075190.1"/>
    <property type="molecule type" value="Genomic_DNA"/>
</dbReference>
<evidence type="ECO:0000313" key="7">
    <source>
        <dbReference type="EMBL" id="KAK7075190.1"/>
    </source>
</evidence>
<comment type="subcellular location">
    <subcellularLocation>
        <location evidence="1">Membrane</location>
        <topology evidence="1">Multi-pass membrane protein</topology>
    </subcellularLocation>
</comment>
<dbReference type="PANTHER" id="PTHR11266:SF8">
    <property type="entry name" value="MPV17-LIKE PROTEIN 2"/>
    <property type="match status" value="1"/>
</dbReference>
<sequence>MAQGLSALRKLFHNSFEFSQWMQRKWNKAFQKHLFATNVIVSLTLSGAGDVLQQRYNILNGKQMAWDTARTRHMTCSGITVGALCHHWYILLDKKLPGRTTKVVIKKLLVDQILFSPVCLLTFFLSLGVFKGGNWDDFVTDIQEKSWRLYAAEWLVWPPAQLVNFYWLPTKYRVLYDNTISLLYDVYTSHVCYDIETKTLNHNNNTVSSKESDTTKSNS</sequence>
<dbReference type="Proteomes" id="UP001381693">
    <property type="component" value="Unassembled WGS sequence"/>
</dbReference>
<evidence type="ECO:0000256" key="2">
    <source>
        <dbReference type="ARBA" id="ARBA00006824"/>
    </source>
</evidence>
<dbReference type="Pfam" id="PF04117">
    <property type="entry name" value="Mpv17_PMP22"/>
    <property type="match status" value="1"/>
</dbReference>
<dbReference type="InterPro" id="IPR007248">
    <property type="entry name" value="Mpv17_PMP22"/>
</dbReference>
<dbReference type="GO" id="GO:0061668">
    <property type="term" value="P:mitochondrial ribosome assembly"/>
    <property type="evidence" value="ECO:0007669"/>
    <property type="project" value="TreeGrafter"/>
</dbReference>
<evidence type="ECO:0000256" key="4">
    <source>
        <dbReference type="ARBA" id="ARBA00022989"/>
    </source>
</evidence>
<evidence type="ECO:0000313" key="8">
    <source>
        <dbReference type="Proteomes" id="UP001381693"/>
    </source>
</evidence>
<name>A0AAN9A7L3_HALRR</name>
<protein>
    <recommendedName>
        <fullName evidence="9">Mpv17-like protein 2</fullName>
    </recommendedName>
</protein>
<keyword evidence="3" id="KW-0812">Transmembrane</keyword>
<comment type="similarity">
    <text evidence="2 6">Belongs to the peroxisomal membrane protein PXMP2/4 family.</text>
</comment>
<evidence type="ECO:0000256" key="6">
    <source>
        <dbReference type="RuleBase" id="RU363053"/>
    </source>
</evidence>
<dbReference type="GO" id="GO:0016020">
    <property type="term" value="C:membrane"/>
    <property type="evidence" value="ECO:0007669"/>
    <property type="project" value="UniProtKB-SubCell"/>
</dbReference>
<proteinExistence type="inferred from homology"/>
<dbReference type="PANTHER" id="PTHR11266">
    <property type="entry name" value="PEROXISOMAL MEMBRANE PROTEIN 2, PXMP2 MPV17"/>
    <property type="match status" value="1"/>
</dbReference>
<dbReference type="AlphaFoldDB" id="A0AAN9A7L3"/>
<evidence type="ECO:0000256" key="1">
    <source>
        <dbReference type="ARBA" id="ARBA00004141"/>
    </source>
</evidence>
<reference evidence="7 8" key="1">
    <citation type="submission" date="2023-11" db="EMBL/GenBank/DDBJ databases">
        <title>Halocaridina rubra genome assembly.</title>
        <authorList>
            <person name="Smith C."/>
        </authorList>
    </citation>
    <scope>NUCLEOTIDE SEQUENCE [LARGE SCALE GENOMIC DNA]</scope>
    <source>
        <strain evidence="7">EP-1</strain>
        <tissue evidence="7">Whole</tissue>
    </source>
</reference>